<dbReference type="GO" id="GO:0005249">
    <property type="term" value="F:voltage-gated potassium channel activity"/>
    <property type="evidence" value="ECO:0007669"/>
    <property type="project" value="TreeGrafter"/>
</dbReference>
<keyword evidence="1" id="KW-0812">Transmembrane</keyword>
<dbReference type="InterPro" id="IPR014710">
    <property type="entry name" value="RmlC-like_jellyroll"/>
</dbReference>
<feature type="transmembrane region" description="Helical" evidence="1">
    <location>
        <begin position="40"/>
        <end position="61"/>
    </location>
</feature>
<proteinExistence type="predicted"/>
<keyword evidence="1" id="KW-1133">Transmembrane helix</keyword>
<dbReference type="InterPro" id="IPR000595">
    <property type="entry name" value="cNMP-bd_dom"/>
</dbReference>
<dbReference type="Gene3D" id="1.10.287.70">
    <property type="match status" value="1"/>
</dbReference>
<dbReference type="SUPFAM" id="SSF51206">
    <property type="entry name" value="cAMP-binding domain-like"/>
    <property type="match status" value="1"/>
</dbReference>
<dbReference type="PANTHER" id="PTHR45689:SF5">
    <property type="entry name" value="I[[H]] CHANNEL, ISOFORM E"/>
    <property type="match status" value="1"/>
</dbReference>
<dbReference type="GO" id="GO:0003254">
    <property type="term" value="P:regulation of membrane depolarization"/>
    <property type="evidence" value="ECO:0007669"/>
    <property type="project" value="TreeGrafter"/>
</dbReference>
<organism evidence="3">
    <name type="scientific">Alexandrium catenella</name>
    <name type="common">Red tide dinoflagellate</name>
    <name type="synonym">Gonyaulax catenella</name>
    <dbReference type="NCBI Taxonomy" id="2925"/>
    <lineage>
        <taxon>Eukaryota</taxon>
        <taxon>Sar</taxon>
        <taxon>Alveolata</taxon>
        <taxon>Dinophyceae</taxon>
        <taxon>Gonyaulacales</taxon>
        <taxon>Pyrocystaceae</taxon>
        <taxon>Alexandrium</taxon>
    </lineage>
</organism>
<name>A0A7S1PUW2_ALECA</name>
<protein>
    <recommendedName>
        <fullName evidence="2">Cyclic nucleotide-binding domain-containing protein</fullName>
    </recommendedName>
</protein>
<gene>
    <name evidence="3" type="ORF">ACAT0790_LOCUS8338</name>
</gene>
<dbReference type="SUPFAM" id="SSF81324">
    <property type="entry name" value="Voltage-gated potassium channels"/>
    <property type="match status" value="1"/>
</dbReference>
<feature type="domain" description="Cyclic nucleotide-binding" evidence="2">
    <location>
        <begin position="227"/>
        <end position="326"/>
    </location>
</feature>
<dbReference type="GO" id="GO:0035725">
    <property type="term" value="P:sodium ion transmembrane transport"/>
    <property type="evidence" value="ECO:0007669"/>
    <property type="project" value="TreeGrafter"/>
</dbReference>
<dbReference type="InterPro" id="IPR051413">
    <property type="entry name" value="K/Na_HCN_channel"/>
</dbReference>
<dbReference type="Gene3D" id="2.60.120.10">
    <property type="entry name" value="Jelly Rolls"/>
    <property type="match status" value="1"/>
</dbReference>
<dbReference type="GO" id="GO:0098855">
    <property type="term" value="C:HCN channel complex"/>
    <property type="evidence" value="ECO:0007669"/>
    <property type="project" value="TreeGrafter"/>
</dbReference>
<evidence type="ECO:0000313" key="3">
    <source>
        <dbReference type="EMBL" id="CAD9103056.1"/>
    </source>
</evidence>
<dbReference type="AlphaFoldDB" id="A0A7S1PUW2"/>
<dbReference type="PROSITE" id="PS50042">
    <property type="entry name" value="CNMP_BINDING_3"/>
    <property type="match status" value="1"/>
</dbReference>
<dbReference type="EMBL" id="HBGE01014173">
    <property type="protein sequence ID" value="CAD9103056.1"/>
    <property type="molecule type" value="Transcribed_RNA"/>
</dbReference>
<dbReference type="PANTHER" id="PTHR45689">
    <property type="entry name" value="I[[H]] CHANNEL, ISOFORM E"/>
    <property type="match status" value="1"/>
</dbReference>
<sequence length="663" mass="74568">MLRLAGFMRLARFVRLVRYLKYLKECMDEKMAGFVASSQCLLLIIGALWLNHLIGCGWFAVGRLADSDTGRRWTDVHVDGLSFLQEGVTYQYVTSLHWSLAQFTLGAVEISCTNSVERVFTVVCLFVGLIFGSTLVSSLSAGMVDHQMRMMEKKTKIRRLQRYLRESKVCQSTSLMIQEQAEERLKIHERLKEEDVPVLQMLSGTLRTELRHEIVRPHLCSLPLYNLLLHMDLSTFQTICMQAVGFVYPHRQDDLFVAGTQTDKAYLLMSGSLLYNQDPHESRVVVEDKMTIIDAGTWLSEAALWCHWTHVGTCKARSTSHVLSLDAEECLRATSRNPIVKSIFNEYCRTYHQRLIIARPPDEPWCNDLQVPNTDWDKLVLAMDQAVRARVSLSVVEQLEASFTWIGKGHTLEALRGDIAGGGSCLTTDACRQPERLVSAVRARMANGEGHLLMKVAKAEDERSQPRACCKHPQVKLSGGETCEAGLLRLLGLLGLREEDVRELRTEARVEHKQSTKFGVRSRCMATEVHLEVMRDLNLAPVVEASVQMHRGSIRSRSRFRGTRRPVDVRGSVPSRPSDLELCSFLVYKVRLGTRSLFFAWLPSVHVEYFATPAGKKDLTAWVCSLKQLSLDTCATEKHDLGGRAADAGSAGEVSIALDQPNC</sequence>
<evidence type="ECO:0000256" key="1">
    <source>
        <dbReference type="SAM" id="Phobius"/>
    </source>
</evidence>
<keyword evidence="1" id="KW-0472">Membrane</keyword>
<reference evidence="3" key="1">
    <citation type="submission" date="2021-01" db="EMBL/GenBank/DDBJ databases">
        <authorList>
            <person name="Corre E."/>
            <person name="Pelletier E."/>
            <person name="Niang G."/>
            <person name="Scheremetjew M."/>
            <person name="Finn R."/>
            <person name="Kale V."/>
            <person name="Holt S."/>
            <person name="Cochrane G."/>
            <person name="Meng A."/>
            <person name="Brown T."/>
            <person name="Cohen L."/>
        </authorList>
    </citation>
    <scope>NUCLEOTIDE SEQUENCE</scope>
    <source>
        <strain evidence="3">OF101</strain>
    </source>
</reference>
<evidence type="ECO:0000259" key="2">
    <source>
        <dbReference type="PROSITE" id="PS50042"/>
    </source>
</evidence>
<feature type="transmembrane region" description="Helical" evidence="1">
    <location>
        <begin position="119"/>
        <end position="144"/>
    </location>
</feature>
<accession>A0A7S1PUW2</accession>
<dbReference type="InterPro" id="IPR018490">
    <property type="entry name" value="cNMP-bd_dom_sf"/>
</dbReference>